<keyword evidence="5" id="KW-0812">Transmembrane</keyword>
<feature type="transmembrane region" description="Helical" evidence="5">
    <location>
        <begin position="94"/>
        <end position="112"/>
    </location>
</feature>
<protein>
    <submittedName>
        <fullName evidence="8">Cytochrome c-type biogenesis protein CcmH</fullName>
    </submittedName>
</protein>
<dbReference type="Pfam" id="PF23892">
    <property type="entry name" value="Ig_CycH"/>
    <property type="match status" value="1"/>
</dbReference>
<dbReference type="Proteomes" id="UP000229366">
    <property type="component" value="Unassembled WGS sequence"/>
</dbReference>
<dbReference type="InterPro" id="IPR056413">
    <property type="entry name" value="TPR_CcmH_CycH"/>
</dbReference>
<dbReference type="PANTHER" id="PTHR47870">
    <property type="entry name" value="CYTOCHROME C-TYPE BIOGENESIS PROTEIN CCMH"/>
    <property type="match status" value="1"/>
</dbReference>
<evidence type="ECO:0000313" key="9">
    <source>
        <dbReference type="Proteomes" id="UP000229366"/>
    </source>
</evidence>
<evidence type="ECO:0000256" key="5">
    <source>
        <dbReference type="SAM" id="Phobius"/>
    </source>
</evidence>
<dbReference type="GO" id="GO:0005886">
    <property type="term" value="C:plasma membrane"/>
    <property type="evidence" value="ECO:0007669"/>
    <property type="project" value="TreeGrafter"/>
</dbReference>
<feature type="domain" description="Cytochrome c-type biogenesis protein H Ig-like" evidence="6">
    <location>
        <begin position="292"/>
        <end position="396"/>
    </location>
</feature>
<sequence>MTSFLIAAFLLLILVLALLLRPFFFWGLEQGTSRRQMNASIYREELDKLEAERLAGVVDEVIYEQTHAEMRQRLFQDTEVADDLATVRSPKKTIVGVCIFVALLSIGFYFVLGEATRVAEQKIQQPMNQESVEKMVNEFATKLEKEPDNLKGWAMLARSYRVLGRNQDAVNAYARAGSYIDSDPQLLADYADALASNANGSFAGKPIQLINKALALDPNNLLALWLSGTAAFGAQDYSGAIQSWEKLAKQLPPTSDEARGIAESIAEARLKGRLPPASTPTPVPMAGLKGISGSISIAPELKSQLKSGDVLMVIARKPGERMPVAVLRAPLTTFPMNYLLDDALAMSPNTLISALAEVVVEVRISKTGMAMPEAGDLISTAKTVKVGSSNVQLVVDRVRP</sequence>
<evidence type="ECO:0000256" key="1">
    <source>
        <dbReference type="ARBA" id="ARBA00004196"/>
    </source>
</evidence>
<dbReference type="PANTHER" id="PTHR47870:SF1">
    <property type="entry name" value="CYTOCHROME C-TYPE BIOGENESIS PROTEIN CCMH"/>
    <property type="match status" value="1"/>
</dbReference>
<keyword evidence="2" id="KW-0677">Repeat</keyword>
<gene>
    <name evidence="8" type="ORF">B0G85_0696</name>
</gene>
<name>A0A2M8VZL7_9BURK</name>
<keyword evidence="3" id="KW-0201">Cytochrome c-type biogenesis</keyword>
<dbReference type="GO" id="GO:0030313">
    <property type="term" value="C:cell envelope"/>
    <property type="evidence" value="ECO:0007669"/>
    <property type="project" value="UniProtKB-SubCell"/>
</dbReference>
<dbReference type="InterPro" id="IPR051263">
    <property type="entry name" value="C-type_cytochrome_biogenesis"/>
</dbReference>
<dbReference type="EMBL" id="PGTX01000001">
    <property type="protein sequence ID" value="PJI83299.1"/>
    <property type="molecule type" value="Genomic_DNA"/>
</dbReference>
<dbReference type="InterPro" id="IPR017560">
    <property type="entry name" value="Cyt_c_biogenesis_CcmI"/>
</dbReference>
<reference evidence="8 9" key="1">
    <citation type="submission" date="2017-11" db="EMBL/GenBank/DDBJ databases">
        <title>Genomic Encyclopedia of Type Strains, Phase III (KMG-III): the genomes of soil and plant-associated and newly described type strains.</title>
        <authorList>
            <person name="Whitman W."/>
        </authorList>
    </citation>
    <scope>NUCLEOTIDE SEQUENCE [LARGE SCALE GENOMIC DNA]</scope>
    <source>
        <strain evidence="8 9">UB-Domo-W1</strain>
    </source>
</reference>
<feature type="transmembrane region" description="Helical" evidence="5">
    <location>
        <begin position="6"/>
        <end position="28"/>
    </location>
</feature>
<dbReference type="NCBIfam" id="TIGR03142">
    <property type="entry name" value="cytochro_ccmI"/>
    <property type="match status" value="1"/>
</dbReference>
<keyword evidence="5" id="KW-1133">Transmembrane helix</keyword>
<comment type="caution">
    <text evidence="8">The sequence shown here is derived from an EMBL/GenBank/DDBJ whole genome shotgun (WGS) entry which is preliminary data.</text>
</comment>
<keyword evidence="9" id="KW-1185">Reference proteome</keyword>
<keyword evidence="4" id="KW-0802">TPR repeat</keyword>
<evidence type="ECO:0000313" key="8">
    <source>
        <dbReference type="EMBL" id="PJI83299.1"/>
    </source>
</evidence>
<dbReference type="GO" id="GO:0017004">
    <property type="term" value="P:cytochrome complex assembly"/>
    <property type="evidence" value="ECO:0007669"/>
    <property type="project" value="UniProtKB-KW"/>
</dbReference>
<keyword evidence="5" id="KW-0472">Membrane</keyword>
<dbReference type="Gene3D" id="1.25.40.10">
    <property type="entry name" value="Tetratricopeptide repeat domain"/>
    <property type="match status" value="1"/>
</dbReference>
<proteinExistence type="predicted"/>
<evidence type="ECO:0000256" key="2">
    <source>
        <dbReference type="ARBA" id="ARBA00022737"/>
    </source>
</evidence>
<evidence type="ECO:0000259" key="6">
    <source>
        <dbReference type="Pfam" id="PF23892"/>
    </source>
</evidence>
<evidence type="ECO:0000256" key="4">
    <source>
        <dbReference type="ARBA" id="ARBA00022803"/>
    </source>
</evidence>
<accession>A0A2M8VZL7</accession>
<feature type="domain" description="Cytochrome c-type biogenesis protein H TPR" evidence="7">
    <location>
        <begin position="119"/>
        <end position="256"/>
    </location>
</feature>
<dbReference type="OrthoDB" id="9776053at2"/>
<comment type="subcellular location">
    <subcellularLocation>
        <location evidence="1">Cell envelope</location>
    </subcellularLocation>
</comment>
<dbReference type="Pfam" id="PF23914">
    <property type="entry name" value="TPR_CcmH_CycH"/>
    <property type="match status" value="1"/>
</dbReference>
<dbReference type="SUPFAM" id="SSF48452">
    <property type="entry name" value="TPR-like"/>
    <property type="match status" value="1"/>
</dbReference>
<evidence type="ECO:0000256" key="3">
    <source>
        <dbReference type="ARBA" id="ARBA00022748"/>
    </source>
</evidence>
<dbReference type="RefSeq" id="WP_100379016.1">
    <property type="nucleotide sequence ID" value="NZ_CBCSBW010000001.1"/>
</dbReference>
<dbReference type="InterPro" id="IPR011990">
    <property type="entry name" value="TPR-like_helical_dom_sf"/>
</dbReference>
<dbReference type="AlphaFoldDB" id="A0A2M8VZL7"/>
<dbReference type="InterPro" id="IPR056412">
    <property type="entry name" value="Ig_CycH"/>
</dbReference>
<evidence type="ECO:0000259" key="7">
    <source>
        <dbReference type="Pfam" id="PF23914"/>
    </source>
</evidence>
<organism evidence="8 9">
    <name type="scientific">Polynucleobacter brandtiae</name>
    <dbReference type="NCBI Taxonomy" id="1938816"/>
    <lineage>
        <taxon>Bacteria</taxon>
        <taxon>Pseudomonadati</taxon>
        <taxon>Pseudomonadota</taxon>
        <taxon>Betaproteobacteria</taxon>
        <taxon>Burkholderiales</taxon>
        <taxon>Burkholderiaceae</taxon>
        <taxon>Polynucleobacter</taxon>
    </lineage>
</organism>